<dbReference type="InterPro" id="IPR036531">
    <property type="entry name" value="Rbsn_Rab-bd_sf"/>
</dbReference>
<dbReference type="Pfam" id="PF11464">
    <property type="entry name" value="Rbsn"/>
    <property type="match status" value="1"/>
</dbReference>
<dbReference type="SUPFAM" id="SSF57903">
    <property type="entry name" value="FYVE/PHD zinc finger"/>
    <property type="match status" value="2"/>
</dbReference>
<dbReference type="EMBL" id="CANTUO010000004">
    <property type="protein sequence ID" value="CAI5759624.1"/>
    <property type="molecule type" value="Genomic_DNA"/>
</dbReference>
<dbReference type="GO" id="GO:0008270">
    <property type="term" value="F:zinc ion binding"/>
    <property type="evidence" value="ECO:0007669"/>
    <property type="project" value="UniProtKB-KW"/>
</dbReference>
<dbReference type="InterPro" id="IPR052727">
    <property type="entry name" value="Rab4/Rab5_effector"/>
</dbReference>
<dbReference type="InterPro" id="IPR000306">
    <property type="entry name" value="Znf_FYVE"/>
</dbReference>
<evidence type="ECO:0000256" key="5">
    <source>
        <dbReference type="SAM" id="Coils"/>
    </source>
</evidence>
<name>A0A9W4TZX5_9ASCO</name>
<comment type="caution">
    <text evidence="7">The sequence shown here is derived from an EMBL/GenBank/DDBJ whole genome shotgun (WGS) entry which is preliminary data.</text>
</comment>
<evidence type="ECO:0000313" key="8">
    <source>
        <dbReference type="Proteomes" id="UP001152885"/>
    </source>
</evidence>
<dbReference type="SUPFAM" id="SSF140125">
    <property type="entry name" value="Rabenosyn-5 Rab-binding domain-like"/>
    <property type="match status" value="1"/>
</dbReference>
<dbReference type="InterPro" id="IPR013083">
    <property type="entry name" value="Znf_RING/FYVE/PHD"/>
</dbReference>
<dbReference type="InterPro" id="IPR011011">
    <property type="entry name" value="Znf_FYVE_PHD"/>
</dbReference>
<evidence type="ECO:0000256" key="3">
    <source>
        <dbReference type="ARBA" id="ARBA00022833"/>
    </source>
</evidence>
<dbReference type="InterPro" id="IPR021565">
    <property type="entry name" value="Rbsn_Rab-bd"/>
</dbReference>
<evidence type="ECO:0000256" key="4">
    <source>
        <dbReference type="PROSITE-ProRule" id="PRU00091"/>
    </source>
</evidence>
<evidence type="ECO:0000256" key="2">
    <source>
        <dbReference type="ARBA" id="ARBA00022771"/>
    </source>
</evidence>
<evidence type="ECO:0000313" key="7">
    <source>
        <dbReference type="EMBL" id="CAI5759624.1"/>
    </source>
</evidence>
<dbReference type="GO" id="GO:0032266">
    <property type="term" value="F:phosphatidylinositol-3-phosphate binding"/>
    <property type="evidence" value="ECO:0007669"/>
    <property type="project" value="UniProtKB-ARBA"/>
</dbReference>
<proteinExistence type="predicted"/>
<keyword evidence="5" id="KW-0175">Coiled coil</keyword>
<dbReference type="Gene3D" id="3.30.40.10">
    <property type="entry name" value="Zinc/RING finger domain, C3HC4 (zinc finger)"/>
    <property type="match status" value="2"/>
</dbReference>
<dbReference type="SMART" id="SM00064">
    <property type="entry name" value="FYVE"/>
    <property type="match status" value="2"/>
</dbReference>
<dbReference type="Proteomes" id="UP001152885">
    <property type="component" value="Unassembled WGS sequence"/>
</dbReference>
<protein>
    <recommendedName>
        <fullName evidence="6">FYVE-type domain-containing protein</fullName>
    </recommendedName>
</protein>
<accession>A0A9W4TZX5</accession>
<dbReference type="CDD" id="cd15737">
    <property type="entry name" value="FYVE2_Vac1p_like"/>
    <property type="match status" value="1"/>
</dbReference>
<keyword evidence="2 4" id="KW-0863">Zinc-finger</keyword>
<dbReference type="PANTHER" id="PTHR13510:SF44">
    <property type="entry name" value="RABENOSYN-5"/>
    <property type="match status" value="1"/>
</dbReference>
<feature type="domain" description="FYVE-type" evidence="6">
    <location>
        <begin position="164"/>
        <end position="243"/>
    </location>
</feature>
<gene>
    <name evidence="7" type="ORF">CANVERA_P4135</name>
</gene>
<organism evidence="7 8">
    <name type="scientific">Candida verbasci</name>
    <dbReference type="NCBI Taxonomy" id="1227364"/>
    <lineage>
        <taxon>Eukaryota</taxon>
        <taxon>Fungi</taxon>
        <taxon>Dikarya</taxon>
        <taxon>Ascomycota</taxon>
        <taxon>Saccharomycotina</taxon>
        <taxon>Pichiomycetes</taxon>
        <taxon>Debaryomycetaceae</taxon>
        <taxon>Candida/Lodderomyces clade</taxon>
        <taxon>Candida</taxon>
    </lineage>
</organism>
<dbReference type="AlphaFoldDB" id="A0A9W4TZX5"/>
<keyword evidence="8" id="KW-1185">Reference proteome</keyword>
<evidence type="ECO:0000259" key="6">
    <source>
        <dbReference type="PROSITE" id="PS50178"/>
    </source>
</evidence>
<dbReference type="OrthoDB" id="166134at2759"/>
<dbReference type="PANTHER" id="PTHR13510">
    <property type="entry name" value="FYVE-FINGER-CONTAINING RAB5 EFFECTOR PROTEIN RABENOSYN-5-RELATED"/>
    <property type="match status" value="1"/>
</dbReference>
<dbReference type="Pfam" id="PF01363">
    <property type="entry name" value="FYVE"/>
    <property type="match status" value="1"/>
</dbReference>
<feature type="coiled-coil region" evidence="5">
    <location>
        <begin position="400"/>
        <end position="427"/>
    </location>
</feature>
<dbReference type="PROSITE" id="PS50178">
    <property type="entry name" value="ZF_FYVE"/>
    <property type="match status" value="1"/>
</dbReference>
<keyword evidence="1" id="KW-0479">Metal-binding</keyword>
<dbReference type="InterPro" id="IPR017455">
    <property type="entry name" value="Znf_FYVE-rel"/>
</dbReference>
<keyword evidence="3" id="KW-0862">Zinc</keyword>
<reference evidence="7" key="1">
    <citation type="submission" date="2022-12" db="EMBL/GenBank/DDBJ databases">
        <authorList>
            <person name="Brejova B."/>
        </authorList>
    </citation>
    <scope>NUCLEOTIDE SEQUENCE</scope>
</reference>
<evidence type="ECO:0000256" key="1">
    <source>
        <dbReference type="ARBA" id="ARBA00022723"/>
    </source>
</evidence>
<sequence length="427" mass="50430">MNKSTTPTKKINKISFGEQGFSIGDQQDKSSSSSPTGIVRSHWKTLQSNNLCKICHINLNVKNGIVNCRKCGQLHCNLHTHYEVRLRNPQFDEKTPQYDSNGIWSRCCETCYLERQNTEVLSNNLTEDFKKIRLTFADVNELKRIKVQRNFLKLVNEGKEVTHWKTGNHCSICFVKFSLLIRKHHCRLCGDLVCDDPNGYRKYCSIYLPIISLIDRLPNLNYDKIPNDTIKFRCCINCKNGLLFELRKQEQPENEIIKTYLNLIDQRYQIEVMLEKYSKDEKIGHKLMNHLKDFEKLVINFRNQFFTNDLRVVQIENEQLIKNIYQSIAMFLQDNLIKYKEISAIHVPPEPQKEEIKPEPSLTKKQVRELREQLMVLNEQKFLIENMIKDFTKSRRFDELNSLILNKQELEDTINELENKLGEFKFI</sequence>